<evidence type="ECO:0000259" key="1">
    <source>
        <dbReference type="PROSITE" id="PS50181"/>
    </source>
</evidence>
<keyword evidence="3" id="KW-1185">Reference proteome</keyword>
<dbReference type="Pfam" id="PF12937">
    <property type="entry name" value="F-box-like"/>
    <property type="match status" value="1"/>
</dbReference>
<dbReference type="InterPro" id="IPR001810">
    <property type="entry name" value="F-box_dom"/>
</dbReference>
<dbReference type="AlphaFoldDB" id="A0A9P4WFT0"/>
<organism evidence="2 3">
    <name type="scientific">Didymella heteroderae</name>
    <dbReference type="NCBI Taxonomy" id="1769908"/>
    <lineage>
        <taxon>Eukaryota</taxon>
        <taxon>Fungi</taxon>
        <taxon>Dikarya</taxon>
        <taxon>Ascomycota</taxon>
        <taxon>Pezizomycotina</taxon>
        <taxon>Dothideomycetes</taxon>
        <taxon>Pleosporomycetidae</taxon>
        <taxon>Pleosporales</taxon>
        <taxon>Pleosporineae</taxon>
        <taxon>Didymellaceae</taxon>
        <taxon>Didymella</taxon>
    </lineage>
</organism>
<sequence>MPPRARRFLAQAECGAALPSKTSPSHHTTTTIINSMHYKVASLLCLPPELLLSVLGYVSALEWKQVRQTCKDLNTLAASLLFERVYFELCGSGCDSLHSISQDPLLSCLVKKIVLRRIRGYRKFPDFDAWAESTHQPGAPDVGFNTASDTTYYENEALREQLMPYVEWVRMSREQKETLYQAYNTDREQQQKEARDITNYLCFRRLSGAPPEHVHPYRAFPSGAEKAAVRQLFEALETLPNLQAFKHEPGFLHDAEWAFRWRDLYFHPFSIIGSTDNEEDEDIEALQLSVVLQALACVRREGRRLQKMSIYAGGPAFFTPERLQHLWEGDGHELLRTCRQLHRLSSKEADAEAFDSLATSRETMLYREQLKLMAHAFVDLKQLDFMVSDDNELVGCVETAAQLAFLFLTMPTGLGRLRLVIGGLADGELLPTHGPSEGQRAMGSILLLHNLTLRSPWARIRTIELEIATDKKALMEFLLACKDSLRSLTLIRTSLVRVGNPLNTWEPTLTEIGRCLCLESLTISTLCDTPEASGYERILFDPHGDIWKDKGKEFEAYHGAIVARILRGEVIGTLQDVALDDGKSPTSSSASAMVQH</sequence>
<dbReference type="EMBL" id="SWKV01000194">
    <property type="protein sequence ID" value="KAF3031150.1"/>
    <property type="molecule type" value="Genomic_DNA"/>
</dbReference>
<proteinExistence type="predicted"/>
<accession>A0A9P4WFT0</accession>
<feature type="domain" description="F-box" evidence="1">
    <location>
        <begin position="40"/>
        <end position="89"/>
    </location>
</feature>
<evidence type="ECO:0000313" key="3">
    <source>
        <dbReference type="Proteomes" id="UP000758155"/>
    </source>
</evidence>
<dbReference type="Proteomes" id="UP000758155">
    <property type="component" value="Unassembled WGS sequence"/>
</dbReference>
<dbReference type="SUPFAM" id="SSF81383">
    <property type="entry name" value="F-box domain"/>
    <property type="match status" value="1"/>
</dbReference>
<protein>
    <recommendedName>
        <fullName evidence="1">F-box domain-containing protein</fullName>
    </recommendedName>
</protein>
<gene>
    <name evidence="2" type="ORF">E8E12_000077</name>
</gene>
<evidence type="ECO:0000313" key="2">
    <source>
        <dbReference type="EMBL" id="KAF3031150.1"/>
    </source>
</evidence>
<name>A0A9P4WFT0_9PLEO</name>
<dbReference type="InterPro" id="IPR036047">
    <property type="entry name" value="F-box-like_dom_sf"/>
</dbReference>
<dbReference type="OrthoDB" id="3863059at2759"/>
<dbReference type="PROSITE" id="PS50181">
    <property type="entry name" value="FBOX"/>
    <property type="match status" value="1"/>
</dbReference>
<comment type="caution">
    <text evidence="2">The sequence shown here is derived from an EMBL/GenBank/DDBJ whole genome shotgun (WGS) entry which is preliminary data.</text>
</comment>
<reference evidence="2" key="1">
    <citation type="submission" date="2019-04" db="EMBL/GenBank/DDBJ databases">
        <title>Sequencing of skin fungus with MAO and IRED activity.</title>
        <authorList>
            <person name="Marsaioli A.J."/>
            <person name="Bonatto J.M.C."/>
            <person name="Reis Junior O."/>
        </authorList>
    </citation>
    <scope>NUCLEOTIDE SEQUENCE</scope>
    <source>
        <strain evidence="2">28M1</strain>
    </source>
</reference>